<reference evidence="8 9" key="1">
    <citation type="submission" date="2018-06" db="EMBL/GenBank/DDBJ databases">
        <title>Thermoflavimicrobium daqus sp. nov., a thermophilic microbe isolated from Moutai-flavour Daqu.</title>
        <authorList>
            <person name="Wang X."/>
            <person name="Zhou H."/>
        </authorList>
    </citation>
    <scope>NUCLEOTIDE SEQUENCE [LARGE SCALE GENOMIC DNA]</scope>
    <source>
        <strain evidence="8 9">FBKL4.011</strain>
    </source>
</reference>
<dbReference type="PIRSF" id="PIRSF006603">
    <property type="entry name" value="DinF"/>
    <property type="match status" value="1"/>
</dbReference>
<gene>
    <name evidence="8" type="ORF">DL897_05865</name>
</gene>
<keyword evidence="5 7" id="KW-1133">Transmembrane helix</keyword>
<evidence type="ECO:0000313" key="9">
    <source>
        <dbReference type="Proteomes" id="UP000251213"/>
    </source>
</evidence>
<evidence type="ECO:0000256" key="2">
    <source>
        <dbReference type="ARBA" id="ARBA00022448"/>
    </source>
</evidence>
<feature type="transmembrane region" description="Helical" evidence="7">
    <location>
        <begin position="204"/>
        <end position="228"/>
    </location>
</feature>
<organism evidence="8 9">
    <name type="scientific">Thermoflavimicrobium daqui</name>
    <dbReference type="NCBI Taxonomy" id="2137476"/>
    <lineage>
        <taxon>Bacteria</taxon>
        <taxon>Bacillati</taxon>
        <taxon>Bacillota</taxon>
        <taxon>Bacilli</taxon>
        <taxon>Bacillales</taxon>
        <taxon>Thermoactinomycetaceae</taxon>
        <taxon>Thermoflavimicrobium</taxon>
    </lineage>
</organism>
<dbReference type="GO" id="GO:0042910">
    <property type="term" value="F:xenobiotic transmembrane transporter activity"/>
    <property type="evidence" value="ECO:0007669"/>
    <property type="project" value="InterPro"/>
</dbReference>
<evidence type="ECO:0000256" key="3">
    <source>
        <dbReference type="ARBA" id="ARBA00022475"/>
    </source>
</evidence>
<feature type="transmembrane region" description="Helical" evidence="7">
    <location>
        <begin position="21"/>
        <end position="49"/>
    </location>
</feature>
<keyword evidence="4 7" id="KW-0812">Transmembrane</keyword>
<dbReference type="RefSeq" id="WP_240627304.1">
    <property type="nucleotide sequence ID" value="NZ_KZ845665.1"/>
</dbReference>
<evidence type="ECO:0000256" key="1">
    <source>
        <dbReference type="ARBA" id="ARBA00004651"/>
    </source>
</evidence>
<comment type="subcellular location">
    <subcellularLocation>
        <location evidence="1">Cell membrane</location>
        <topology evidence="1">Multi-pass membrane protein</topology>
    </subcellularLocation>
</comment>
<comment type="caution">
    <text evidence="8">The sequence shown here is derived from an EMBL/GenBank/DDBJ whole genome shotgun (WGS) entry which is preliminary data.</text>
</comment>
<evidence type="ECO:0000256" key="5">
    <source>
        <dbReference type="ARBA" id="ARBA00022989"/>
    </source>
</evidence>
<keyword evidence="3" id="KW-1003">Cell membrane</keyword>
<evidence type="ECO:0000256" key="7">
    <source>
        <dbReference type="SAM" id="Phobius"/>
    </source>
</evidence>
<feature type="transmembrane region" description="Helical" evidence="7">
    <location>
        <begin position="177"/>
        <end position="198"/>
    </location>
</feature>
<dbReference type="InterPro" id="IPR048279">
    <property type="entry name" value="MdtK-like"/>
</dbReference>
<feature type="transmembrane region" description="Helical" evidence="7">
    <location>
        <begin position="299"/>
        <end position="321"/>
    </location>
</feature>
<dbReference type="Proteomes" id="UP000251213">
    <property type="component" value="Unassembled WGS sequence"/>
</dbReference>
<protein>
    <submittedName>
        <fullName evidence="8">MATE family efflux transporter</fullName>
    </submittedName>
</protein>
<dbReference type="NCBIfam" id="TIGR00797">
    <property type="entry name" value="matE"/>
    <property type="match status" value="1"/>
</dbReference>
<dbReference type="PANTHER" id="PTHR43549:SF3">
    <property type="entry name" value="MULTIDRUG RESISTANCE PROTEIN YPNP-RELATED"/>
    <property type="match status" value="1"/>
</dbReference>
<dbReference type="InterPro" id="IPR052031">
    <property type="entry name" value="Membrane_Transporter-Flippase"/>
</dbReference>
<feature type="transmembrane region" description="Helical" evidence="7">
    <location>
        <begin position="69"/>
        <end position="88"/>
    </location>
</feature>
<dbReference type="PANTHER" id="PTHR43549">
    <property type="entry name" value="MULTIDRUG RESISTANCE PROTEIN YPNP-RELATED"/>
    <property type="match status" value="1"/>
</dbReference>
<evidence type="ECO:0000313" key="8">
    <source>
        <dbReference type="EMBL" id="RAL26033.1"/>
    </source>
</evidence>
<feature type="transmembrane region" description="Helical" evidence="7">
    <location>
        <begin position="432"/>
        <end position="450"/>
    </location>
</feature>
<feature type="transmembrane region" description="Helical" evidence="7">
    <location>
        <begin position="253"/>
        <end position="279"/>
    </location>
</feature>
<keyword evidence="2" id="KW-0813">Transport</keyword>
<evidence type="ECO:0000256" key="6">
    <source>
        <dbReference type="ARBA" id="ARBA00023136"/>
    </source>
</evidence>
<dbReference type="EMBL" id="QJKK01000003">
    <property type="protein sequence ID" value="RAL26033.1"/>
    <property type="molecule type" value="Genomic_DNA"/>
</dbReference>
<name>A0A364K6W3_9BACL</name>
<feature type="transmembrane region" description="Helical" evidence="7">
    <location>
        <begin position="373"/>
        <end position="393"/>
    </location>
</feature>
<dbReference type="AlphaFoldDB" id="A0A364K6W3"/>
<sequence>MSKQEKITKTHSDILSSGQAIWKPLLIFLIPMILSNALQSFGSTVGMIIMGQGLGENSLAAASSVMPVLFFLISLVIGLGSASSVLIGQAYGGGQTARLKETVNTSLKFSFLLGIVLAALGLLFTHELLQVVKIPPSAMPQAVDYAQILFASLPIQFIYICYTTFLRGTGDSKTPFYFLVISTILSIVLSPILAFGWLGMPKLAIQGIALANVIAIVISMTILFIYLYKTKHILALSPSYLKNLKMDRQILKLMIKIGIPTSIQMVFVSLSVIAVISFVNQYGAQAAAAYGAMVQIISYVQLPALSLGMATGIFGSQLIGADQPHRLKDLLRSAVWMNYLMGGLLVTLIYIFSRPILSLFLVGTNTLDLAQSMLFLVVWAYLIFGHSTILAGMMRASGTVLWPTLIGIVSIWCVQVPLAYFLSHSVGLKGILYAYPIAFTVSVLSQYMYYHFFWRNKSHQNLFENNVSSSS</sequence>
<dbReference type="CDD" id="cd13138">
    <property type="entry name" value="MATE_yoeA_like"/>
    <property type="match status" value="1"/>
</dbReference>
<dbReference type="Pfam" id="PF01554">
    <property type="entry name" value="MatE"/>
    <property type="match status" value="2"/>
</dbReference>
<keyword evidence="9" id="KW-1185">Reference proteome</keyword>
<feature type="transmembrane region" description="Helical" evidence="7">
    <location>
        <begin position="400"/>
        <end position="420"/>
    </location>
</feature>
<feature type="transmembrane region" description="Helical" evidence="7">
    <location>
        <begin position="333"/>
        <end position="353"/>
    </location>
</feature>
<evidence type="ECO:0000256" key="4">
    <source>
        <dbReference type="ARBA" id="ARBA00022692"/>
    </source>
</evidence>
<reference evidence="8 9" key="2">
    <citation type="submission" date="2018-06" db="EMBL/GenBank/DDBJ databases">
        <authorList>
            <person name="Zhirakovskaya E."/>
        </authorList>
    </citation>
    <scope>NUCLEOTIDE SEQUENCE [LARGE SCALE GENOMIC DNA]</scope>
    <source>
        <strain evidence="8 9">FBKL4.011</strain>
    </source>
</reference>
<dbReference type="GO" id="GO:0015297">
    <property type="term" value="F:antiporter activity"/>
    <property type="evidence" value="ECO:0007669"/>
    <property type="project" value="InterPro"/>
</dbReference>
<dbReference type="InterPro" id="IPR002528">
    <property type="entry name" value="MATE_fam"/>
</dbReference>
<keyword evidence="6 7" id="KW-0472">Membrane</keyword>
<feature type="transmembrane region" description="Helical" evidence="7">
    <location>
        <begin position="145"/>
        <end position="165"/>
    </location>
</feature>
<dbReference type="GO" id="GO:0005886">
    <property type="term" value="C:plasma membrane"/>
    <property type="evidence" value="ECO:0007669"/>
    <property type="project" value="UniProtKB-SubCell"/>
</dbReference>
<accession>A0A364K6W3</accession>
<proteinExistence type="predicted"/>
<feature type="transmembrane region" description="Helical" evidence="7">
    <location>
        <begin position="109"/>
        <end position="125"/>
    </location>
</feature>